<comment type="caution">
    <text evidence="1">The sequence shown here is derived from an EMBL/GenBank/DDBJ whole genome shotgun (WGS) entry which is preliminary data.</text>
</comment>
<gene>
    <name evidence="1" type="ORF">GOP47_0003351</name>
</gene>
<sequence>MLISCPIPVRRSSSLLDTHTWDTMATNTQKCILRCKIIVYRLKRPKQIEKARELLFLNESTEEPCTHCRRCKILDIEQLRSYLFLNESIEEPCAHPPSMT</sequence>
<keyword evidence="2" id="KW-1185">Reference proteome</keyword>
<protein>
    <submittedName>
        <fullName evidence="1">Uncharacterized protein</fullName>
    </submittedName>
</protein>
<name>A0A9D4VCA5_ADICA</name>
<evidence type="ECO:0000313" key="2">
    <source>
        <dbReference type="Proteomes" id="UP000886520"/>
    </source>
</evidence>
<reference evidence="1" key="1">
    <citation type="submission" date="2021-01" db="EMBL/GenBank/DDBJ databases">
        <title>Adiantum capillus-veneris genome.</title>
        <authorList>
            <person name="Fang Y."/>
            <person name="Liao Q."/>
        </authorList>
    </citation>
    <scope>NUCLEOTIDE SEQUENCE</scope>
    <source>
        <strain evidence="1">H3</strain>
        <tissue evidence="1">Leaf</tissue>
    </source>
</reference>
<proteinExistence type="predicted"/>
<organism evidence="1 2">
    <name type="scientific">Adiantum capillus-veneris</name>
    <name type="common">Maidenhair fern</name>
    <dbReference type="NCBI Taxonomy" id="13818"/>
    <lineage>
        <taxon>Eukaryota</taxon>
        <taxon>Viridiplantae</taxon>
        <taxon>Streptophyta</taxon>
        <taxon>Embryophyta</taxon>
        <taxon>Tracheophyta</taxon>
        <taxon>Polypodiopsida</taxon>
        <taxon>Polypodiidae</taxon>
        <taxon>Polypodiales</taxon>
        <taxon>Pteridineae</taxon>
        <taxon>Pteridaceae</taxon>
        <taxon>Vittarioideae</taxon>
        <taxon>Adiantum</taxon>
    </lineage>
</organism>
<accession>A0A9D4VCA5</accession>
<evidence type="ECO:0000313" key="1">
    <source>
        <dbReference type="EMBL" id="KAI5083608.1"/>
    </source>
</evidence>
<dbReference type="AlphaFoldDB" id="A0A9D4VCA5"/>
<dbReference type="EMBL" id="JABFUD020000002">
    <property type="protein sequence ID" value="KAI5083608.1"/>
    <property type="molecule type" value="Genomic_DNA"/>
</dbReference>
<dbReference type="Proteomes" id="UP000886520">
    <property type="component" value="Chromosome 3"/>
</dbReference>